<dbReference type="InterPro" id="IPR036942">
    <property type="entry name" value="Beta-barrel_TonB_sf"/>
</dbReference>
<evidence type="ECO:0000256" key="12">
    <source>
        <dbReference type="ARBA" id="ARBA00023170"/>
    </source>
</evidence>
<dbReference type="InterPro" id="IPR039426">
    <property type="entry name" value="TonB-dep_rcpt-like"/>
</dbReference>
<dbReference type="Pfam" id="PF00593">
    <property type="entry name" value="TonB_dep_Rec_b-barrel"/>
    <property type="match status" value="1"/>
</dbReference>
<dbReference type="PROSITE" id="PS52016">
    <property type="entry name" value="TONB_DEPENDENT_REC_3"/>
    <property type="match status" value="1"/>
</dbReference>
<dbReference type="Pfam" id="PF07715">
    <property type="entry name" value="Plug"/>
    <property type="match status" value="1"/>
</dbReference>
<dbReference type="SUPFAM" id="SSF56935">
    <property type="entry name" value="Porins"/>
    <property type="match status" value="1"/>
</dbReference>
<dbReference type="Gene3D" id="2.170.130.10">
    <property type="entry name" value="TonB-dependent receptor, plug domain"/>
    <property type="match status" value="1"/>
</dbReference>
<evidence type="ECO:0000256" key="7">
    <source>
        <dbReference type="ARBA" id="ARBA00022729"/>
    </source>
</evidence>
<dbReference type="PANTHER" id="PTHR32552">
    <property type="entry name" value="FERRICHROME IRON RECEPTOR-RELATED"/>
    <property type="match status" value="1"/>
</dbReference>
<keyword evidence="11 14" id="KW-0472">Membrane</keyword>
<dbReference type="EMBL" id="RJKX01000013">
    <property type="protein sequence ID" value="ROP99978.1"/>
    <property type="molecule type" value="Genomic_DNA"/>
</dbReference>
<dbReference type="GO" id="GO:0038023">
    <property type="term" value="F:signaling receptor activity"/>
    <property type="evidence" value="ECO:0007669"/>
    <property type="project" value="InterPro"/>
</dbReference>
<comment type="subcellular location">
    <subcellularLocation>
        <location evidence="1 14">Cell outer membrane</location>
        <topology evidence="1 14">Multi-pass membrane protein</topology>
    </subcellularLocation>
</comment>
<dbReference type="RefSeq" id="WP_142235692.1">
    <property type="nucleotide sequence ID" value="NZ_AP019700.1"/>
</dbReference>
<dbReference type="GO" id="GO:0009279">
    <property type="term" value="C:cell outer membrane"/>
    <property type="evidence" value="ECO:0007669"/>
    <property type="project" value="UniProtKB-SubCell"/>
</dbReference>
<evidence type="ECO:0000256" key="5">
    <source>
        <dbReference type="ARBA" id="ARBA00022496"/>
    </source>
</evidence>
<comment type="similarity">
    <text evidence="2 14 15">Belongs to the TonB-dependent receptor family.</text>
</comment>
<dbReference type="InterPro" id="IPR011662">
    <property type="entry name" value="Secretin/TonB_short_N"/>
</dbReference>
<dbReference type="InterPro" id="IPR000531">
    <property type="entry name" value="Beta-barrel_TonB"/>
</dbReference>
<reference evidence="17 18" key="1">
    <citation type="submission" date="2018-11" db="EMBL/GenBank/DDBJ databases">
        <title>Genomic Encyclopedia of Type Strains, Phase IV (KMG-IV): sequencing the most valuable type-strain genomes for metagenomic binning, comparative biology and taxonomic classification.</title>
        <authorList>
            <person name="Goeker M."/>
        </authorList>
    </citation>
    <scope>NUCLEOTIDE SEQUENCE [LARGE SCALE GENOMIC DNA]</scope>
    <source>
        <strain evidence="17 18">DSM 5900</strain>
    </source>
</reference>
<evidence type="ECO:0000256" key="11">
    <source>
        <dbReference type="ARBA" id="ARBA00023136"/>
    </source>
</evidence>
<keyword evidence="18" id="KW-1185">Reference proteome</keyword>
<keyword evidence="7" id="KW-0732">Signal</keyword>
<evidence type="ECO:0000256" key="13">
    <source>
        <dbReference type="ARBA" id="ARBA00023237"/>
    </source>
</evidence>
<evidence type="ECO:0000256" key="10">
    <source>
        <dbReference type="ARBA" id="ARBA00023077"/>
    </source>
</evidence>
<keyword evidence="3 14" id="KW-0813">Transport</keyword>
<evidence type="ECO:0000256" key="4">
    <source>
        <dbReference type="ARBA" id="ARBA00022452"/>
    </source>
</evidence>
<keyword evidence="4 14" id="KW-1134">Transmembrane beta strand</keyword>
<evidence type="ECO:0000256" key="9">
    <source>
        <dbReference type="ARBA" id="ARBA00023065"/>
    </source>
</evidence>
<dbReference type="GO" id="GO:0015891">
    <property type="term" value="P:siderophore transport"/>
    <property type="evidence" value="ECO:0007669"/>
    <property type="project" value="InterPro"/>
</dbReference>
<dbReference type="CDD" id="cd01347">
    <property type="entry name" value="ligand_gated_channel"/>
    <property type="match status" value="1"/>
</dbReference>
<dbReference type="PANTHER" id="PTHR32552:SF68">
    <property type="entry name" value="FERRICHROME OUTER MEMBRANE TRANSPORTER_PHAGE RECEPTOR"/>
    <property type="match status" value="1"/>
</dbReference>
<dbReference type="SMART" id="SM00965">
    <property type="entry name" value="STN"/>
    <property type="match status" value="1"/>
</dbReference>
<accession>A0A3N1M9S1</accession>
<dbReference type="InterPro" id="IPR012910">
    <property type="entry name" value="Plug_dom"/>
</dbReference>
<dbReference type="Gene3D" id="2.40.170.20">
    <property type="entry name" value="TonB-dependent receptor, beta-barrel domain"/>
    <property type="match status" value="1"/>
</dbReference>
<gene>
    <name evidence="17" type="ORF">EDC65_1773</name>
</gene>
<evidence type="ECO:0000256" key="14">
    <source>
        <dbReference type="PROSITE-ProRule" id="PRU01360"/>
    </source>
</evidence>
<dbReference type="NCBIfam" id="TIGR01783">
    <property type="entry name" value="TonB-siderophor"/>
    <property type="match status" value="1"/>
</dbReference>
<dbReference type="InterPro" id="IPR010105">
    <property type="entry name" value="TonB_sidphr_rcpt"/>
</dbReference>
<evidence type="ECO:0000256" key="6">
    <source>
        <dbReference type="ARBA" id="ARBA00022692"/>
    </source>
</evidence>
<dbReference type="InterPro" id="IPR037066">
    <property type="entry name" value="Plug_dom_sf"/>
</dbReference>
<protein>
    <submittedName>
        <fullName evidence="17">Iron complex outermembrane receptor protein</fullName>
    </submittedName>
</protein>
<comment type="caution">
    <text evidence="17">The sequence shown here is derived from an EMBL/GenBank/DDBJ whole genome shotgun (WGS) entry which is preliminary data.</text>
</comment>
<dbReference type="Proteomes" id="UP000278222">
    <property type="component" value="Unassembled WGS sequence"/>
</dbReference>
<evidence type="ECO:0000313" key="17">
    <source>
        <dbReference type="EMBL" id="ROP99978.1"/>
    </source>
</evidence>
<evidence type="ECO:0000256" key="15">
    <source>
        <dbReference type="RuleBase" id="RU003357"/>
    </source>
</evidence>
<organism evidence="17 18">
    <name type="scientific">Stella humosa</name>
    <dbReference type="NCBI Taxonomy" id="94"/>
    <lineage>
        <taxon>Bacteria</taxon>
        <taxon>Pseudomonadati</taxon>
        <taxon>Pseudomonadota</taxon>
        <taxon>Alphaproteobacteria</taxon>
        <taxon>Rhodospirillales</taxon>
        <taxon>Stellaceae</taxon>
        <taxon>Stella</taxon>
    </lineage>
</organism>
<dbReference type="OrthoDB" id="9760333at2"/>
<feature type="domain" description="Secretin/TonB short N-terminal" evidence="16">
    <location>
        <begin position="81"/>
        <end position="132"/>
    </location>
</feature>
<dbReference type="Gene3D" id="3.55.50.30">
    <property type="match status" value="1"/>
</dbReference>
<keyword evidence="12 17" id="KW-0675">Receptor</keyword>
<keyword evidence="5" id="KW-0410">Iron transport</keyword>
<keyword evidence="8" id="KW-0408">Iron</keyword>
<sequence length="813" mass="88284">MGAKAVRRGAVKARVGLALSGLGRMAAGAGLLTMQAALAPVPLAAQEGSPSAAVARRTVEFDIPVQSLNSALLTFAERAGLQLIYDVASVRSLRSAPLRGRFTAQDGLNRLLAGTGMAYRFSGPNTVSLQMATTSDSSGVVTLVPVMVSGRAELAVEGFRARQASSATNVAAPLIETPATVNVMSSETMERLNVQRLDDILQYIPGTGPGATGSSMTNTFTIRGFESSTTRGGSLGSRSNSVYIDGHRPASRHYHYDRSLYERVEVLKGTSSVLYGAASPGGIVSYTSKKPLFETRNQLSTTIGSFDTRRASVDLTGPVAALNGLAYRLIATAQEANQPYTGKNHASSFDDRTIVKPQIAWQSDGGTRVDLGYEYSRQNSVADPGILRFSDGSFGFGGRSLVSDDSFSKHTNHIATASIWHPITDQWSISVDGSYGKNHIDALWDSANTRTAPSRTALIDRDVIRFETDFEHREARAKLQGEYQIGVVANTTTIGVSHRREGYDSKRVQRTIRGAINPLDPVFASVGDLGPYTGTVDWTIREQGVYIQNYARVGEKLKLFGGLRYTDIRTVFNDTGGTDKAIDYAIGAIFNQNDWLNPFISYSTSLTPQVGTLKTGGPVPFSEGKQLEIGVKSQWFGDAVASTLSIFQITQTNRVETDPADRLLSIIAGDQEVKGMELEVVGKITDNLTFIGGYSYLDTEFTESVLYKGNTPANVPKHKATAMLNYSLDTDFGLWDAGVGYIYVRNRQGDNENSYRLPDYSRFDLSLGWQYESLELRLRAENIFNKKYVSGSSGVFMNQGLPRSVFLNAKVTF</sequence>
<evidence type="ECO:0000313" key="18">
    <source>
        <dbReference type="Proteomes" id="UP000278222"/>
    </source>
</evidence>
<keyword evidence="13 14" id="KW-0998">Cell outer membrane</keyword>
<evidence type="ECO:0000256" key="1">
    <source>
        <dbReference type="ARBA" id="ARBA00004571"/>
    </source>
</evidence>
<evidence type="ECO:0000256" key="3">
    <source>
        <dbReference type="ARBA" id="ARBA00022448"/>
    </source>
</evidence>
<dbReference type="AlphaFoldDB" id="A0A3N1M9S1"/>
<keyword evidence="6 14" id="KW-0812">Transmembrane</keyword>
<name>A0A3N1M9S1_9PROT</name>
<proteinExistence type="inferred from homology"/>
<dbReference type="GO" id="GO:0015344">
    <property type="term" value="F:siderophore uptake transmembrane transporter activity"/>
    <property type="evidence" value="ECO:0007669"/>
    <property type="project" value="TreeGrafter"/>
</dbReference>
<evidence type="ECO:0000256" key="8">
    <source>
        <dbReference type="ARBA" id="ARBA00023004"/>
    </source>
</evidence>
<dbReference type="Pfam" id="PF07660">
    <property type="entry name" value="STN"/>
    <property type="match status" value="1"/>
</dbReference>
<keyword evidence="10 15" id="KW-0798">TonB box</keyword>
<keyword evidence="9" id="KW-0406">Ion transport</keyword>
<evidence type="ECO:0000259" key="16">
    <source>
        <dbReference type="SMART" id="SM00965"/>
    </source>
</evidence>
<evidence type="ECO:0000256" key="2">
    <source>
        <dbReference type="ARBA" id="ARBA00009810"/>
    </source>
</evidence>